<protein>
    <submittedName>
        <fullName evidence="6">Peptidase C15, pyroglutamyl peptidase I-like protein</fullName>
    </submittedName>
</protein>
<accession>A0A0D7BVU6</accession>
<keyword evidence="2" id="KW-0645">Protease</keyword>
<dbReference type="GO" id="GO:0008234">
    <property type="term" value="F:cysteine-type peptidase activity"/>
    <property type="evidence" value="ECO:0007669"/>
    <property type="project" value="UniProtKB-KW"/>
</dbReference>
<evidence type="ECO:0000313" key="6">
    <source>
        <dbReference type="EMBL" id="KIY74299.1"/>
    </source>
</evidence>
<dbReference type="AlphaFoldDB" id="A0A0D7BVU6"/>
<dbReference type="PANTHER" id="PTHR23402">
    <property type="entry name" value="PROTEASE FAMILY C15 PYROGLUTAMYL-PEPTIDASE I-RELATED"/>
    <property type="match status" value="1"/>
</dbReference>
<dbReference type="OrthoDB" id="407146at2759"/>
<dbReference type="PANTHER" id="PTHR23402:SF1">
    <property type="entry name" value="PYROGLUTAMYL-PEPTIDASE I"/>
    <property type="match status" value="1"/>
</dbReference>
<dbReference type="EMBL" id="KN880431">
    <property type="protein sequence ID" value="KIY74299.1"/>
    <property type="molecule type" value="Genomic_DNA"/>
</dbReference>
<evidence type="ECO:0000256" key="4">
    <source>
        <dbReference type="ARBA" id="ARBA00022807"/>
    </source>
</evidence>
<evidence type="ECO:0000313" key="7">
    <source>
        <dbReference type="Proteomes" id="UP000054007"/>
    </source>
</evidence>
<name>A0A0D7BVU6_9AGAR</name>
<evidence type="ECO:0000256" key="3">
    <source>
        <dbReference type="ARBA" id="ARBA00022801"/>
    </source>
</evidence>
<proteinExistence type="inferred from homology"/>
<organism evidence="6 7">
    <name type="scientific">Cylindrobasidium torrendii FP15055 ss-10</name>
    <dbReference type="NCBI Taxonomy" id="1314674"/>
    <lineage>
        <taxon>Eukaryota</taxon>
        <taxon>Fungi</taxon>
        <taxon>Dikarya</taxon>
        <taxon>Basidiomycota</taxon>
        <taxon>Agaricomycotina</taxon>
        <taxon>Agaricomycetes</taxon>
        <taxon>Agaricomycetidae</taxon>
        <taxon>Agaricales</taxon>
        <taxon>Marasmiineae</taxon>
        <taxon>Physalacriaceae</taxon>
        <taxon>Cylindrobasidium</taxon>
    </lineage>
</organism>
<dbReference type="Proteomes" id="UP000054007">
    <property type="component" value="Unassembled WGS sequence"/>
</dbReference>
<keyword evidence="7" id="KW-1185">Reference proteome</keyword>
<keyword evidence="4" id="KW-0788">Thiol protease</keyword>
<keyword evidence="3" id="KW-0378">Hydrolase</keyword>
<dbReference type="InterPro" id="IPR036440">
    <property type="entry name" value="Peptidase_C15-like_sf"/>
</dbReference>
<evidence type="ECO:0000256" key="1">
    <source>
        <dbReference type="ARBA" id="ARBA00006641"/>
    </source>
</evidence>
<feature type="region of interest" description="Disordered" evidence="5">
    <location>
        <begin position="38"/>
        <end position="78"/>
    </location>
</feature>
<dbReference type="InterPro" id="IPR016125">
    <property type="entry name" value="Peptidase_C15-like"/>
</dbReference>
<dbReference type="Gene3D" id="3.40.630.20">
    <property type="entry name" value="Peptidase C15, pyroglutamyl peptidase I-like"/>
    <property type="match status" value="1"/>
</dbReference>
<dbReference type="STRING" id="1314674.A0A0D7BVU6"/>
<evidence type="ECO:0000256" key="5">
    <source>
        <dbReference type="SAM" id="MobiDB-lite"/>
    </source>
</evidence>
<gene>
    <name evidence="6" type="ORF">CYLTODRAFT_416145</name>
</gene>
<evidence type="ECO:0000256" key="2">
    <source>
        <dbReference type="ARBA" id="ARBA00022670"/>
    </source>
</evidence>
<dbReference type="SUPFAM" id="SSF53182">
    <property type="entry name" value="Pyrrolidone carboxyl peptidase (pyroglutamate aminopeptidase)"/>
    <property type="match status" value="1"/>
</dbReference>
<comment type="similarity">
    <text evidence="1">Belongs to the peptidase C15 family.</text>
</comment>
<sequence length="329" mass="36425">MPQNSEGSVTYNVLLTGLGTSPQFPDINPSWAAVRPLHNTFIPLEPPQEPPESDKEQQSPDGRQGEPILNQEPKRPPPQEIRISCLQIPVEYEAIQQIVPGLHARPPMLPEHVKNDINFPQPPDRGYDLIFHIGTAGRGPLRMEKCAHKTGYHMKDALGKYAPICQTGKKVADEQNGAAAAVGLIPEPHPPAHNQLVPSPIPHTDHPPVEAPPARINRGFNGGAYDRLEEELQSDIDVVRLVGDMKQGGIEGVYSSMDAGHYICDFIYFCSLAEAKRHGKPYDKDLRRVLLLHCPPPGLPVPTATVTDAVKQIVYWVCEDTYFPQQQKQ</sequence>
<dbReference type="GO" id="GO:0006508">
    <property type="term" value="P:proteolysis"/>
    <property type="evidence" value="ECO:0007669"/>
    <property type="project" value="UniProtKB-KW"/>
</dbReference>
<reference evidence="6 7" key="1">
    <citation type="journal article" date="2015" name="Fungal Genet. Biol.">
        <title>Evolution of novel wood decay mechanisms in Agaricales revealed by the genome sequences of Fistulina hepatica and Cylindrobasidium torrendii.</title>
        <authorList>
            <person name="Floudas D."/>
            <person name="Held B.W."/>
            <person name="Riley R."/>
            <person name="Nagy L.G."/>
            <person name="Koehler G."/>
            <person name="Ransdell A.S."/>
            <person name="Younus H."/>
            <person name="Chow J."/>
            <person name="Chiniquy J."/>
            <person name="Lipzen A."/>
            <person name="Tritt A."/>
            <person name="Sun H."/>
            <person name="Haridas S."/>
            <person name="LaButti K."/>
            <person name="Ohm R.A."/>
            <person name="Kues U."/>
            <person name="Blanchette R.A."/>
            <person name="Grigoriev I.V."/>
            <person name="Minto R.E."/>
            <person name="Hibbett D.S."/>
        </authorList>
    </citation>
    <scope>NUCLEOTIDE SEQUENCE [LARGE SCALE GENOMIC DNA]</scope>
    <source>
        <strain evidence="6 7">FP15055 ss-10</strain>
    </source>
</reference>